<dbReference type="Proteomes" id="UP000017836">
    <property type="component" value="Unassembled WGS sequence"/>
</dbReference>
<feature type="compositionally biased region" description="Polar residues" evidence="1">
    <location>
        <begin position="11"/>
        <end position="20"/>
    </location>
</feature>
<evidence type="ECO:0000256" key="1">
    <source>
        <dbReference type="SAM" id="MobiDB-lite"/>
    </source>
</evidence>
<feature type="compositionally biased region" description="Basic residues" evidence="1">
    <location>
        <begin position="1"/>
        <end position="10"/>
    </location>
</feature>
<gene>
    <name evidence="2" type="ORF">AMTR_s00092p00175970</name>
</gene>
<sequence length="94" mass="10107">MSKNIHHSTHPHNPSVSNESLGKWSKTCAHDQALHVAAWYPSMASLINVSMPSIIECLELGGAGGAGNSLYSTPSMQMNNFFYGIEDGHVLHAS</sequence>
<reference evidence="3" key="1">
    <citation type="journal article" date="2013" name="Science">
        <title>The Amborella genome and the evolution of flowering plants.</title>
        <authorList>
            <consortium name="Amborella Genome Project"/>
        </authorList>
    </citation>
    <scope>NUCLEOTIDE SEQUENCE [LARGE SCALE GENOMIC DNA]</scope>
</reference>
<protein>
    <submittedName>
        <fullName evidence="2">Uncharacterized protein</fullName>
    </submittedName>
</protein>
<dbReference type="AlphaFoldDB" id="W1NXA1"/>
<organism evidence="2 3">
    <name type="scientific">Amborella trichopoda</name>
    <dbReference type="NCBI Taxonomy" id="13333"/>
    <lineage>
        <taxon>Eukaryota</taxon>
        <taxon>Viridiplantae</taxon>
        <taxon>Streptophyta</taxon>
        <taxon>Embryophyta</taxon>
        <taxon>Tracheophyta</taxon>
        <taxon>Spermatophyta</taxon>
        <taxon>Magnoliopsida</taxon>
        <taxon>Amborellales</taxon>
        <taxon>Amborellaceae</taxon>
        <taxon>Amborella</taxon>
    </lineage>
</organism>
<feature type="region of interest" description="Disordered" evidence="1">
    <location>
        <begin position="1"/>
        <end position="22"/>
    </location>
</feature>
<evidence type="ECO:0000313" key="2">
    <source>
        <dbReference type="EMBL" id="ERM99304.1"/>
    </source>
</evidence>
<accession>W1NXA1</accession>
<dbReference type="HOGENOM" id="CLU_178020_0_0_1"/>
<proteinExistence type="predicted"/>
<evidence type="ECO:0000313" key="3">
    <source>
        <dbReference type="Proteomes" id="UP000017836"/>
    </source>
</evidence>
<keyword evidence="3" id="KW-1185">Reference proteome</keyword>
<dbReference type="Gramene" id="ERM99304">
    <property type="protein sequence ID" value="ERM99304"/>
    <property type="gene ID" value="AMTR_s00092p00175970"/>
</dbReference>
<name>W1NXA1_AMBTC</name>
<dbReference type="EMBL" id="KI395040">
    <property type="protein sequence ID" value="ERM99304.1"/>
    <property type="molecule type" value="Genomic_DNA"/>
</dbReference>